<feature type="compositionally biased region" description="Polar residues" evidence="1">
    <location>
        <begin position="53"/>
        <end position="65"/>
    </location>
</feature>
<reference evidence="2" key="5">
    <citation type="journal article" date="2012" name="Mol. Plant Microbe Interact.">
        <title>pFiD188, the linear virulence plasmid of Rhodococcus fascians D188.</title>
        <authorList>
            <person name="Francis I."/>
            <person name="De Keyser A."/>
            <person name="De Backer P."/>
            <person name="Simon-Mateo C."/>
            <person name="Kalkus J."/>
            <person name="Pertry I."/>
            <person name="Ardiles-Diaz W."/>
            <person name="De Rycke R."/>
            <person name="Vandeputte O.M."/>
            <person name="El Jaziri M."/>
            <person name="Holsters M."/>
            <person name="Vereecke D."/>
        </authorList>
    </citation>
    <scope>NUCLEOTIDE SEQUENCE</scope>
    <source>
        <strain evidence="2">D188</strain>
        <plasmid evidence="2">pFiD188</plasmid>
    </source>
</reference>
<geneLocation type="plasmid" evidence="2">
    <name>pFiD188</name>
</geneLocation>
<sequence>MKAAPSDCRAGGDVGTFALSALSVLTHDPSDVPVYLSRRLECDVRDIPGLPDTANSVDPNRTLQNEPRVRPARGPHPLPTRTKAISTSTTVVINTRYITFQ</sequence>
<gene>
    <name evidence="2" type="ORF">pFi_016</name>
</gene>
<evidence type="ECO:0000256" key="1">
    <source>
        <dbReference type="SAM" id="MobiDB-lite"/>
    </source>
</evidence>
<accession>G8JYN1</accession>
<protein>
    <submittedName>
        <fullName evidence="2">Uncharacterized protein</fullName>
    </submittedName>
</protein>
<dbReference type="EMBL" id="JN093097">
    <property type="protein sequence ID" value="AET25152.1"/>
    <property type="molecule type" value="Genomic_DNA"/>
</dbReference>
<keyword evidence="2" id="KW-0614">Plasmid</keyword>
<feature type="region of interest" description="Disordered" evidence="1">
    <location>
        <begin position="47"/>
        <end position="83"/>
    </location>
</feature>
<reference evidence="2" key="3">
    <citation type="journal article" date="2011" name="Annu. Rev. Phytopathol.">
        <title>A successful bacterial coup d'etat: how Rhodococcus fascians redirects plant development.</title>
        <authorList>
            <person name="Stes E."/>
            <person name="Vandeputte O.M."/>
            <person name="El Jaziri M."/>
            <person name="Holsters M."/>
            <person name="Vereecke D."/>
        </authorList>
    </citation>
    <scope>NUCLEOTIDE SEQUENCE</scope>
    <source>
        <strain evidence="2">D188</strain>
        <plasmid evidence="2">pFiD188</plasmid>
    </source>
</reference>
<organism evidence="2">
    <name type="scientific">Rhodococcoides fascians D188</name>
    <dbReference type="NCBI Taxonomy" id="1051973"/>
    <lineage>
        <taxon>Bacteria</taxon>
        <taxon>Bacillati</taxon>
        <taxon>Actinomycetota</taxon>
        <taxon>Actinomycetes</taxon>
        <taxon>Mycobacteriales</taxon>
        <taxon>Nocardiaceae</taxon>
        <taxon>Rhodococcoides</taxon>
    </lineage>
</organism>
<reference evidence="2" key="1">
    <citation type="journal article" date="2009" name="Proc. Natl. Acad. Sci. U.S.A.">
        <title>Identification of Rhodococcus fascians cytokinins and their modus operandi to reshape the plant.</title>
        <authorList>
            <person name="Pertry I."/>
            <person name="Vaclavikova K."/>
            <person name="Depuydt S."/>
            <person name="Galuszka P."/>
            <person name="Spichal L."/>
            <person name="Temmerman W."/>
            <person name="Stes E."/>
            <person name="Schmulling T."/>
            <person name="Kakimoto T."/>
            <person name="Van Montagu M.C."/>
            <person name="Strnad M."/>
            <person name="Holsters M."/>
            <person name="Tarkowski P."/>
            <person name="Vereecke D."/>
        </authorList>
    </citation>
    <scope>NUCLEOTIDE SEQUENCE</scope>
    <source>
        <strain evidence="2">D188</strain>
        <plasmid evidence="2">pFiD188</plasmid>
    </source>
</reference>
<proteinExistence type="predicted"/>
<reference evidence="2" key="4">
    <citation type="submission" date="2011-06" db="EMBL/GenBank/DDBJ databases">
        <authorList>
            <person name="Vereecke D.M."/>
        </authorList>
    </citation>
    <scope>NUCLEOTIDE SEQUENCE</scope>
    <source>
        <strain evidence="2">D188</strain>
        <plasmid evidence="2">pFiD188</plasmid>
    </source>
</reference>
<reference evidence="2" key="2">
    <citation type="journal article" date="2010" name="Mol. Plant Microbe Interact.">
        <title>Rhodococcus fascians impacts plant development through the dynamic fas-mediated production of a cytokinin mix.</title>
        <authorList>
            <person name="Pertry I."/>
            <person name="Vaclavikova K."/>
            <person name="Gemrotova M."/>
            <person name="Spichal L."/>
            <person name="Galuszka P."/>
            <person name="Depuydt S."/>
            <person name="Temmerman W."/>
            <person name="Stes E."/>
            <person name="De Keyser A."/>
            <person name="Riefler M."/>
            <person name="Biondi S."/>
            <person name="Novak O."/>
            <person name="Schmulling T."/>
            <person name="Strnad M."/>
            <person name="Tarkowski P."/>
            <person name="Holsters M."/>
            <person name="Vereecke D."/>
        </authorList>
    </citation>
    <scope>NUCLEOTIDE SEQUENCE</scope>
    <source>
        <strain evidence="2">D188</strain>
        <plasmid evidence="2">pFiD188</plasmid>
    </source>
</reference>
<name>G8JYN1_RHOFA</name>
<evidence type="ECO:0000313" key="2">
    <source>
        <dbReference type="EMBL" id="AET25152.1"/>
    </source>
</evidence>
<dbReference type="AlphaFoldDB" id="G8JYN1"/>